<dbReference type="CDD" id="cd02070">
    <property type="entry name" value="corrinoid_protein_B12-BD"/>
    <property type="match status" value="1"/>
</dbReference>
<name>A0ABT1SBR0_9FIRM</name>
<dbReference type="PANTHER" id="PTHR45833">
    <property type="entry name" value="METHIONINE SYNTHASE"/>
    <property type="match status" value="1"/>
</dbReference>
<reference evidence="5 6" key="1">
    <citation type="submission" date="2022-06" db="EMBL/GenBank/DDBJ databases">
        <title>Isolation of gut microbiota from human fecal samples.</title>
        <authorList>
            <person name="Pamer E.G."/>
            <person name="Barat B."/>
            <person name="Waligurski E."/>
            <person name="Medina S."/>
            <person name="Paddock L."/>
            <person name="Mostad J."/>
        </authorList>
    </citation>
    <scope>NUCLEOTIDE SEQUENCE [LARGE SCALE GENOMIC DNA]</scope>
    <source>
        <strain evidence="5 6">DFI.7.95</strain>
    </source>
</reference>
<dbReference type="RefSeq" id="WP_256311754.1">
    <property type="nucleotide sequence ID" value="NZ_JANGAC010000009.1"/>
</dbReference>
<gene>
    <name evidence="5" type="ORF">NE686_12425</name>
</gene>
<evidence type="ECO:0000259" key="4">
    <source>
        <dbReference type="PROSITE" id="PS51337"/>
    </source>
</evidence>
<dbReference type="SUPFAM" id="SSF47644">
    <property type="entry name" value="Methionine synthase domain"/>
    <property type="match status" value="1"/>
</dbReference>
<dbReference type="InterPro" id="IPR006158">
    <property type="entry name" value="Cobalamin-bd"/>
</dbReference>
<dbReference type="Pfam" id="PF02310">
    <property type="entry name" value="B12-binding"/>
    <property type="match status" value="1"/>
</dbReference>
<dbReference type="InterPro" id="IPR036724">
    <property type="entry name" value="Cobalamin-bd_sf"/>
</dbReference>
<keyword evidence="6" id="KW-1185">Reference proteome</keyword>
<organism evidence="5 6">
    <name type="scientific">Tissierella carlieri</name>
    <dbReference type="NCBI Taxonomy" id="689904"/>
    <lineage>
        <taxon>Bacteria</taxon>
        <taxon>Bacillati</taxon>
        <taxon>Bacillota</taxon>
        <taxon>Tissierellia</taxon>
        <taxon>Tissierellales</taxon>
        <taxon>Tissierellaceae</taxon>
        <taxon>Tissierella</taxon>
    </lineage>
</organism>
<protein>
    <submittedName>
        <fullName evidence="5">Corrinoid protein</fullName>
    </submittedName>
</protein>
<evidence type="ECO:0000313" key="6">
    <source>
        <dbReference type="Proteomes" id="UP001524478"/>
    </source>
</evidence>
<feature type="domain" description="B12-binding N-terminal" evidence="4">
    <location>
        <begin position="1"/>
        <end position="91"/>
    </location>
</feature>
<dbReference type="PANTHER" id="PTHR45833:SF1">
    <property type="entry name" value="METHIONINE SYNTHASE"/>
    <property type="match status" value="1"/>
</dbReference>
<evidence type="ECO:0000259" key="3">
    <source>
        <dbReference type="PROSITE" id="PS51332"/>
    </source>
</evidence>
<keyword evidence="2" id="KW-0170">Cobalt</keyword>
<dbReference type="Gene3D" id="1.10.1240.10">
    <property type="entry name" value="Methionine synthase domain"/>
    <property type="match status" value="1"/>
</dbReference>
<dbReference type="PROSITE" id="PS51332">
    <property type="entry name" value="B12_BINDING"/>
    <property type="match status" value="1"/>
</dbReference>
<dbReference type="SMART" id="SM01018">
    <property type="entry name" value="B12-binding_2"/>
    <property type="match status" value="1"/>
</dbReference>
<accession>A0ABT1SBR0</accession>
<comment type="caution">
    <text evidence="5">The sequence shown here is derived from an EMBL/GenBank/DDBJ whole genome shotgun (WGS) entry which is preliminary data.</text>
</comment>
<dbReference type="EMBL" id="JANGAC010000009">
    <property type="protein sequence ID" value="MCQ4923898.1"/>
    <property type="molecule type" value="Genomic_DNA"/>
</dbReference>
<evidence type="ECO:0000256" key="1">
    <source>
        <dbReference type="ARBA" id="ARBA00022723"/>
    </source>
</evidence>
<evidence type="ECO:0000313" key="5">
    <source>
        <dbReference type="EMBL" id="MCQ4923898.1"/>
    </source>
</evidence>
<dbReference type="SUPFAM" id="SSF52242">
    <property type="entry name" value="Cobalamin (vitamin B12)-binding domain"/>
    <property type="match status" value="1"/>
</dbReference>
<dbReference type="Gene3D" id="3.40.50.280">
    <property type="entry name" value="Cobalamin-binding domain"/>
    <property type="match status" value="1"/>
</dbReference>
<dbReference type="InterPro" id="IPR036594">
    <property type="entry name" value="Meth_synthase_dom"/>
</dbReference>
<dbReference type="PROSITE" id="PS51337">
    <property type="entry name" value="B12_BINDING_NTER"/>
    <property type="match status" value="1"/>
</dbReference>
<dbReference type="Pfam" id="PF02607">
    <property type="entry name" value="B12-binding_2"/>
    <property type="match status" value="1"/>
</dbReference>
<dbReference type="InterPro" id="IPR050554">
    <property type="entry name" value="Met_Synthase/Corrinoid"/>
</dbReference>
<sequence length="215" mass="23698">MNKEELFQEISEAVVEMEDELVEELCNKSLELSIPADETITKGLVVGMDKVGQLYEEQEYFLPEVLTCSDTLNIGLDILKPHIKTEATSNPIKVVIGVVEGDTHDIGKNLVKIMTESAGIEVYDLGRDVPLRNFIIVAEEVGANFICMSTLMTTTMMGMKTVIDMLKERNIRDKYKVMIGGGPISQRFADEIGADAYTADAGEAVKRIKSMATAN</sequence>
<dbReference type="InterPro" id="IPR003759">
    <property type="entry name" value="Cbl-bd_cap"/>
</dbReference>
<feature type="domain" description="B12-binding" evidence="3">
    <location>
        <begin position="91"/>
        <end position="215"/>
    </location>
</feature>
<evidence type="ECO:0000256" key="2">
    <source>
        <dbReference type="ARBA" id="ARBA00023285"/>
    </source>
</evidence>
<proteinExistence type="predicted"/>
<keyword evidence="1" id="KW-0479">Metal-binding</keyword>
<dbReference type="Proteomes" id="UP001524478">
    <property type="component" value="Unassembled WGS sequence"/>
</dbReference>